<organism evidence="1 2">
    <name type="scientific">Metarhizium humberi</name>
    <dbReference type="NCBI Taxonomy" id="2596975"/>
    <lineage>
        <taxon>Eukaryota</taxon>
        <taxon>Fungi</taxon>
        <taxon>Dikarya</taxon>
        <taxon>Ascomycota</taxon>
        <taxon>Pezizomycotina</taxon>
        <taxon>Sordariomycetes</taxon>
        <taxon>Hypocreomycetidae</taxon>
        <taxon>Hypocreales</taxon>
        <taxon>Clavicipitaceae</taxon>
        <taxon>Metarhizium</taxon>
    </lineage>
</organism>
<comment type="caution">
    <text evidence="1">The sequence shown here is derived from an EMBL/GenBank/DDBJ whole genome shotgun (WGS) entry which is preliminary data.</text>
</comment>
<accession>A0A9P8M8N1</accession>
<sequence length="97" mass="11088">MFMKRLQKRDFAIHRDTAHGTIDSPFPLYRTFARKDPDIRGARPGLLESACLGLSPSHQSASVLPPRKGDNALSTVRLAFPFIHARRLFKRPNRPFF</sequence>
<proteinExistence type="predicted"/>
<keyword evidence="2" id="KW-1185">Reference proteome</keyword>
<dbReference type="Proteomes" id="UP000764110">
    <property type="component" value="Unassembled WGS sequence"/>
</dbReference>
<name>A0A9P8M8N1_9HYPO</name>
<dbReference type="EMBL" id="JACEFI010000012">
    <property type="protein sequence ID" value="KAH0595596.1"/>
    <property type="molecule type" value="Genomic_DNA"/>
</dbReference>
<dbReference type="AlphaFoldDB" id="A0A9P8M8N1"/>
<gene>
    <name evidence="1" type="ORF">MHUMG1_06772</name>
</gene>
<evidence type="ECO:0000313" key="1">
    <source>
        <dbReference type="EMBL" id="KAH0595596.1"/>
    </source>
</evidence>
<protein>
    <submittedName>
        <fullName evidence="1">Uncharacterized protein</fullName>
    </submittedName>
</protein>
<evidence type="ECO:0000313" key="2">
    <source>
        <dbReference type="Proteomes" id="UP000764110"/>
    </source>
</evidence>
<reference evidence="1 2" key="1">
    <citation type="submission" date="2020-07" db="EMBL/GenBank/DDBJ databases">
        <title>Metarhizium humberi genome.</title>
        <authorList>
            <person name="Lysoe E."/>
        </authorList>
    </citation>
    <scope>NUCLEOTIDE SEQUENCE [LARGE SCALE GENOMIC DNA]</scope>
    <source>
        <strain evidence="1 2">ESALQ1638</strain>
    </source>
</reference>